<dbReference type="InterPro" id="IPR027417">
    <property type="entry name" value="P-loop_NTPase"/>
</dbReference>
<dbReference type="Gene3D" id="1.10.860.10">
    <property type="entry name" value="DNAb Helicase, Chain A"/>
    <property type="match status" value="1"/>
</dbReference>
<dbReference type="InterPro" id="IPR016136">
    <property type="entry name" value="DNA_helicase_N/primase_C"/>
</dbReference>
<keyword evidence="5" id="KW-0378">Hydrolase</keyword>
<sequence>MTDSYYNLSFERAVLSSIIFEPSIFSSLTLNPNVFFLEAHRNIFRAIQSLNNAEKPIDEEFIRIELEKKKIFDERIMVEILTANPIADITSYIIELKKMAKKRDILSAVNKIKSISDEVDGDELLSHFEATADKLRDDESLDIFSIKSLHDVVIEEPEFICKEWIPIPKRTITIFSAGGGTGKTMAALQLAMRYIEEESYEKKVFLWLSEDPAGLSKSRAADIAAKVLNKSFMQLNGLMDISDNATFPVMTFKSSGEGIVRPEFYQMKSKLKPYDLIIIDPLIGFFTGDENSNAHARQFMQLFTQWAAKENKTIVFIHHSSKGVRVGGESKTRGASAFVDAVRAVYEFEKIKPTHDEDEKKIDKSLRRVFLTKDNYNASKHFGFQQDIKFFPPQQIFTEQTVKDYDATVSTKKSGLIKDKAQPPRRTTLPLGANIRIVDEPSNRELTPDEQAILDKKIKEAAASGIKFE</sequence>
<name>E4U3S0_SULKY</name>
<dbReference type="GO" id="GO:0003677">
    <property type="term" value="F:DNA binding"/>
    <property type="evidence" value="ECO:0007669"/>
    <property type="project" value="UniProtKB-KW"/>
</dbReference>
<geneLocation type="plasmid" evidence="5 6">
    <name>pSULKU02</name>
</geneLocation>
<dbReference type="SUPFAM" id="SSF52540">
    <property type="entry name" value="P-loop containing nucleoside triphosphate hydrolases"/>
    <property type="match status" value="1"/>
</dbReference>
<keyword evidence="1" id="KW-0639">Primosome</keyword>
<dbReference type="Gene3D" id="3.40.50.300">
    <property type="entry name" value="P-loop containing nucleotide triphosphate hydrolases"/>
    <property type="match status" value="1"/>
</dbReference>
<dbReference type="GO" id="GO:0005524">
    <property type="term" value="F:ATP binding"/>
    <property type="evidence" value="ECO:0007669"/>
    <property type="project" value="InterPro"/>
</dbReference>
<dbReference type="Proteomes" id="UP000008721">
    <property type="component" value="Plasmid pSULKU02"/>
</dbReference>
<feature type="domain" description="DNA helicase DnaB-like N-terminal" evidence="4">
    <location>
        <begin position="5"/>
        <end position="96"/>
    </location>
</feature>
<dbReference type="Pfam" id="PF13481">
    <property type="entry name" value="AAA_25"/>
    <property type="match status" value="1"/>
</dbReference>
<reference evidence="5 6" key="1">
    <citation type="journal article" date="2012" name="Stand. Genomic Sci.">
        <title>Complete genome sequence of the sulfur compounds oxidizing chemolithoautotroph Sulfuricurvum kujiense type strain (YK-1(T)).</title>
        <authorList>
            <person name="Han C."/>
            <person name="Kotsyurbenko O."/>
            <person name="Chertkov O."/>
            <person name="Held B."/>
            <person name="Lapidus A."/>
            <person name="Nolan M."/>
            <person name="Lucas S."/>
            <person name="Hammon N."/>
            <person name="Deshpande S."/>
            <person name="Cheng J.F."/>
            <person name="Tapia R."/>
            <person name="Goodwin L.A."/>
            <person name="Pitluck S."/>
            <person name="Liolios K."/>
            <person name="Pagani I."/>
            <person name="Ivanova N."/>
            <person name="Mavromatis K."/>
            <person name="Mikhailova N."/>
            <person name="Pati A."/>
            <person name="Chen A."/>
            <person name="Palaniappan K."/>
            <person name="Land M."/>
            <person name="Hauser L."/>
            <person name="Chang Y.J."/>
            <person name="Jeffries C.D."/>
            <person name="Brambilla E.M."/>
            <person name="Rohde M."/>
            <person name="Spring S."/>
            <person name="Sikorski J."/>
            <person name="Goker M."/>
            <person name="Woyke T."/>
            <person name="Bristow J."/>
            <person name="Eisen J.A."/>
            <person name="Markowitz V."/>
            <person name="Hugenholtz P."/>
            <person name="Kyrpides N.C."/>
            <person name="Klenk H.P."/>
            <person name="Detter J.C."/>
        </authorList>
    </citation>
    <scope>NUCLEOTIDE SEQUENCE [LARGE SCALE GENOMIC DNA]</scope>
    <source>
        <strain evidence="6">ATCC BAA-921 / DSM 16994 / JCM 11577 / YK-1</strain>
    </source>
</reference>
<keyword evidence="6" id="KW-1185">Reference proteome</keyword>
<evidence type="ECO:0000256" key="2">
    <source>
        <dbReference type="ARBA" id="ARBA00022705"/>
    </source>
</evidence>
<proteinExistence type="predicted"/>
<accession>E4U3S0</accession>
<evidence type="ECO:0000256" key="3">
    <source>
        <dbReference type="ARBA" id="ARBA00023125"/>
    </source>
</evidence>
<dbReference type="AlphaFoldDB" id="E4U3S0"/>
<dbReference type="GO" id="GO:0003678">
    <property type="term" value="F:DNA helicase activity"/>
    <property type="evidence" value="ECO:0007669"/>
    <property type="project" value="InterPro"/>
</dbReference>
<keyword evidence="5" id="KW-0547">Nucleotide-binding</keyword>
<keyword evidence="5" id="KW-0347">Helicase</keyword>
<dbReference type="InterPro" id="IPR007693">
    <property type="entry name" value="DNA_helicase_DnaB-like_N"/>
</dbReference>
<keyword evidence="5" id="KW-0067">ATP-binding</keyword>
<evidence type="ECO:0000259" key="4">
    <source>
        <dbReference type="Pfam" id="PF00772"/>
    </source>
</evidence>
<dbReference type="EMBL" id="CP002357">
    <property type="protein sequence ID" value="ADR35336.1"/>
    <property type="molecule type" value="Genomic_DNA"/>
</dbReference>
<organism evidence="5 6">
    <name type="scientific">Sulfuricurvum kujiense (strain ATCC BAA-921 / DSM 16994 / JCM 11577 / YK-1)</name>
    <dbReference type="NCBI Taxonomy" id="709032"/>
    <lineage>
        <taxon>Bacteria</taxon>
        <taxon>Pseudomonadati</taxon>
        <taxon>Campylobacterota</taxon>
        <taxon>Epsilonproteobacteria</taxon>
        <taxon>Campylobacterales</taxon>
        <taxon>Sulfurimonadaceae</taxon>
        <taxon>Sulfuricurvum</taxon>
    </lineage>
</organism>
<gene>
    <name evidence="5" type="ordered locus">Sulku_2686</name>
</gene>
<keyword evidence="5" id="KW-0614">Plasmid</keyword>
<dbReference type="RefSeq" id="WP_013449948.1">
    <property type="nucleotide sequence ID" value="NC_014755.1"/>
</dbReference>
<dbReference type="GO" id="GO:1990077">
    <property type="term" value="C:primosome complex"/>
    <property type="evidence" value="ECO:0007669"/>
    <property type="project" value="UniProtKB-KW"/>
</dbReference>
<dbReference type="GO" id="GO:0006269">
    <property type="term" value="P:DNA replication, synthesis of primer"/>
    <property type="evidence" value="ECO:0007669"/>
    <property type="project" value="UniProtKB-KW"/>
</dbReference>
<dbReference type="KEGG" id="sku:Sulku_2686"/>
<dbReference type="InterPro" id="IPR036185">
    <property type="entry name" value="DNA_heli_DnaB-like_N_sf"/>
</dbReference>
<evidence type="ECO:0000256" key="1">
    <source>
        <dbReference type="ARBA" id="ARBA00022515"/>
    </source>
</evidence>
<dbReference type="HOGENOM" id="CLU_709189_0_0_7"/>
<evidence type="ECO:0000313" key="5">
    <source>
        <dbReference type="EMBL" id="ADR35336.1"/>
    </source>
</evidence>
<keyword evidence="3" id="KW-0238">DNA-binding</keyword>
<protein>
    <submittedName>
        <fullName evidence="5">DnaB domain protein helicase domain protein</fullName>
    </submittedName>
</protein>
<keyword evidence="2" id="KW-0235">DNA replication</keyword>
<evidence type="ECO:0000313" key="6">
    <source>
        <dbReference type="Proteomes" id="UP000008721"/>
    </source>
</evidence>
<dbReference type="SUPFAM" id="SSF48024">
    <property type="entry name" value="N-terminal domain of DnaB helicase"/>
    <property type="match status" value="1"/>
</dbReference>
<dbReference type="Pfam" id="PF00772">
    <property type="entry name" value="DnaB"/>
    <property type="match status" value="1"/>
</dbReference>